<dbReference type="HAMAP" id="MF_00032">
    <property type="entry name" value="eIF_6"/>
    <property type="match status" value="1"/>
</dbReference>
<gene>
    <name evidence="3" type="primary">eif6</name>
    <name evidence="4" type="ORF">ACFQHK_12865</name>
</gene>
<keyword evidence="2 3" id="KW-0648">Protein biosynthesis</keyword>
<evidence type="ECO:0000256" key="1">
    <source>
        <dbReference type="ARBA" id="ARBA00022540"/>
    </source>
</evidence>
<evidence type="ECO:0000313" key="4">
    <source>
        <dbReference type="EMBL" id="MFC6837399.1"/>
    </source>
</evidence>
<evidence type="ECO:0000256" key="3">
    <source>
        <dbReference type="HAMAP-Rule" id="MF_00032"/>
    </source>
</evidence>
<proteinExistence type="inferred from homology"/>
<dbReference type="Pfam" id="PF01912">
    <property type="entry name" value="eIF-6"/>
    <property type="match status" value="1"/>
</dbReference>
<comment type="similarity">
    <text evidence="3">Belongs to the eIF-6 family.</text>
</comment>
<dbReference type="EMBL" id="JBHSXM010000001">
    <property type="protein sequence ID" value="MFC6837399.1"/>
    <property type="molecule type" value="Genomic_DNA"/>
</dbReference>
<dbReference type="CDD" id="cd00527">
    <property type="entry name" value="IF6"/>
    <property type="match status" value="1"/>
</dbReference>
<keyword evidence="5" id="KW-1185">Reference proteome</keyword>
<dbReference type="PANTHER" id="PTHR10784">
    <property type="entry name" value="TRANSLATION INITIATION FACTOR 6"/>
    <property type="match status" value="1"/>
</dbReference>
<dbReference type="InterPro" id="IPR002769">
    <property type="entry name" value="eIF6"/>
</dbReference>
<sequence length="221" mass="22605">MLRAALSGSAYVGVFARATDDCLLIRPDADDDLVAEFAEELEVSALATTIGGSSTVGALVAGNRHGLLASGRLTDAERDAIEGATDRPVTRLPGRINAAGNVVLANDSGAYVHPDLSDEAVEAVEDGLSVPVERGDLAGVRTVGTAAVATNDGVLCHPQSTDAELDFLEDLLSVPADIGTINYGAPLVGSGLVANDYGYIAGRDTTGPELGRIEDALGFID</sequence>
<protein>
    <recommendedName>
        <fullName evidence="3">Translation initiation factor 6</fullName>
        <shortName evidence="3">aIF-6</shortName>
    </recommendedName>
</protein>
<dbReference type="Proteomes" id="UP001596406">
    <property type="component" value="Unassembled WGS sequence"/>
</dbReference>
<dbReference type="NCBIfam" id="TIGR00323">
    <property type="entry name" value="eIF-6"/>
    <property type="match status" value="1"/>
</dbReference>
<comment type="caution">
    <text evidence="4">The sequence shown here is derived from an EMBL/GenBank/DDBJ whole genome shotgun (WGS) entry which is preliminary data.</text>
</comment>
<accession>A0ABD5UF31</accession>
<dbReference type="AlphaFoldDB" id="A0ABD5UF31"/>
<organism evidence="4 5">
    <name type="scientific">Halomarina ordinaria</name>
    <dbReference type="NCBI Taxonomy" id="3033939"/>
    <lineage>
        <taxon>Archaea</taxon>
        <taxon>Methanobacteriati</taxon>
        <taxon>Methanobacteriota</taxon>
        <taxon>Stenosarchaea group</taxon>
        <taxon>Halobacteria</taxon>
        <taxon>Halobacteriales</taxon>
        <taxon>Natronomonadaceae</taxon>
        <taxon>Halomarina</taxon>
    </lineage>
</organism>
<comment type="function">
    <text evidence="3">Binds to the 50S ribosomal subunit and prevents its association with the 30S ribosomal subunit to form the 70S initiation complex.</text>
</comment>
<name>A0ABD5UF31_9EURY</name>
<evidence type="ECO:0000313" key="5">
    <source>
        <dbReference type="Proteomes" id="UP001596406"/>
    </source>
</evidence>
<dbReference type="SUPFAM" id="SSF55909">
    <property type="entry name" value="Pentein"/>
    <property type="match status" value="1"/>
</dbReference>
<dbReference type="RefSeq" id="WP_304449064.1">
    <property type="nucleotide sequence ID" value="NZ_JARRAH010000001.1"/>
</dbReference>
<dbReference type="Gene3D" id="3.75.10.10">
    <property type="entry name" value="L-arginine/glycine Amidinotransferase, Chain A"/>
    <property type="match status" value="1"/>
</dbReference>
<dbReference type="SMART" id="SM00654">
    <property type="entry name" value="eIF6"/>
    <property type="match status" value="1"/>
</dbReference>
<keyword evidence="1 3" id="KW-0396">Initiation factor</keyword>
<dbReference type="NCBIfam" id="NF003128">
    <property type="entry name" value="PRK04046.1-4"/>
    <property type="match status" value="1"/>
</dbReference>
<dbReference type="GO" id="GO:0003743">
    <property type="term" value="F:translation initiation factor activity"/>
    <property type="evidence" value="ECO:0007669"/>
    <property type="project" value="UniProtKB-UniRule"/>
</dbReference>
<dbReference type="PIRSF" id="PIRSF006413">
    <property type="entry name" value="IF-6"/>
    <property type="match status" value="1"/>
</dbReference>
<evidence type="ECO:0000256" key="2">
    <source>
        <dbReference type="ARBA" id="ARBA00022917"/>
    </source>
</evidence>
<reference evidence="4 5" key="1">
    <citation type="journal article" date="2019" name="Int. J. Syst. Evol. Microbiol.">
        <title>The Global Catalogue of Microorganisms (GCM) 10K type strain sequencing project: providing services to taxonomists for standard genome sequencing and annotation.</title>
        <authorList>
            <consortium name="The Broad Institute Genomics Platform"/>
            <consortium name="The Broad Institute Genome Sequencing Center for Infectious Disease"/>
            <person name="Wu L."/>
            <person name="Ma J."/>
        </authorList>
    </citation>
    <scope>NUCLEOTIDE SEQUENCE [LARGE SCALE GENOMIC DNA]</scope>
    <source>
        <strain evidence="4 5">PSRA2</strain>
    </source>
</reference>